<dbReference type="EMBL" id="KB864914">
    <property type="protein sequence ID" value="EOD28688.1"/>
    <property type="molecule type" value="Genomic_DNA"/>
</dbReference>
<protein>
    <recommendedName>
        <fullName evidence="4">PKS/mFAS DH domain-containing protein</fullName>
    </recommendedName>
</protein>
<keyword evidence="2" id="KW-0597">Phosphoprotein</keyword>
<feature type="domain" description="PKS/mFAS DH" evidence="4">
    <location>
        <begin position="1"/>
        <end position="250"/>
    </location>
</feature>
<evidence type="ECO:0000256" key="3">
    <source>
        <dbReference type="PROSITE-ProRule" id="PRU01363"/>
    </source>
</evidence>
<dbReference type="GO" id="GO:0004312">
    <property type="term" value="F:fatty acid synthase activity"/>
    <property type="evidence" value="ECO:0007669"/>
    <property type="project" value="TreeGrafter"/>
</dbReference>
<dbReference type="InterPro" id="IPR036291">
    <property type="entry name" value="NAD(P)-bd_dom_sf"/>
</dbReference>
<name>R1D030_EMIHU</name>
<dbReference type="Pfam" id="PF08659">
    <property type="entry name" value="KR"/>
    <property type="match status" value="1"/>
</dbReference>
<comment type="caution">
    <text evidence="3">Lacks conserved residue(s) required for the propagation of feature annotation.</text>
</comment>
<dbReference type="Pfam" id="PF14765">
    <property type="entry name" value="PS-DH"/>
    <property type="match status" value="1"/>
</dbReference>
<dbReference type="InterPro" id="IPR049900">
    <property type="entry name" value="PKS_mFAS_DH"/>
</dbReference>
<dbReference type="InterPro" id="IPR013968">
    <property type="entry name" value="PKS_KR"/>
</dbReference>
<dbReference type="HOGENOM" id="CLU_032779_0_0_1"/>
<feature type="non-terminal residue" evidence="5">
    <location>
        <position position="425"/>
    </location>
</feature>
<proteinExistence type="predicted"/>
<dbReference type="SUPFAM" id="SSF51735">
    <property type="entry name" value="NAD(P)-binding Rossmann-fold domains"/>
    <property type="match status" value="2"/>
</dbReference>
<dbReference type="GeneID" id="17274235"/>
<feature type="region of interest" description="C-terminal hotdog fold" evidence="3">
    <location>
        <begin position="84"/>
        <end position="250"/>
    </location>
</feature>
<dbReference type="PROSITE" id="PS52019">
    <property type="entry name" value="PKS_MFAS_DH"/>
    <property type="match status" value="1"/>
</dbReference>
<gene>
    <name evidence="5" type="ORF">EMIHUDRAFT_254073</name>
</gene>
<dbReference type="InterPro" id="IPR050091">
    <property type="entry name" value="PKS_NRPS_Biosynth_Enz"/>
</dbReference>
<dbReference type="KEGG" id="ehx:EMIHUDRAFT_254073"/>
<dbReference type="AlphaFoldDB" id="R1D030"/>
<evidence type="ECO:0000313" key="5">
    <source>
        <dbReference type="EMBL" id="EOD28688.1"/>
    </source>
</evidence>
<dbReference type="PANTHER" id="PTHR43775:SF37">
    <property type="entry name" value="SI:DKEY-61P9.11"/>
    <property type="match status" value="1"/>
</dbReference>
<dbReference type="Gene3D" id="3.40.50.720">
    <property type="entry name" value="NAD(P)-binding Rossmann-like Domain"/>
    <property type="match status" value="1"/>
</dbReference>
<dbReference type="PANTHER" id="PTHR43775">
    <property type="entry name" value="FATTY ACID SYNTHASE"/>
    <property type="match status" value="1"/>
</dbReference>
<dbReference type="GO" id="GO:0006633">
    <property type="term" value="P:fatty acid biosynthetic process"/>
    <property type="evidence" value="ECO:0007669"/>
    <property type="project" value="TreeGrafter"/>
</dbReference>
<sequence length="425" mass="42881">MARAACVSLSGGGGGASLRRVFFLQPLVLDGGLSEVRVGVIEDRFEVTYEGGGDTSTAHCAGDASAASGPLLGLSLAAARASCGEAVDAASLYSLLRSVGLEYGPRYRTPELAAVSRAAGAAVGRLCRRSRKEGTRVHPADLDGSLHLSSLLAEAGAGETRLPFSASLDASAQRVRHLYVTSWERSATPVTATASLLVLGSRRGERGFDEASPSPAGSTDRFGGLSFAASAAVGRAASLPLTTLEAALSLLRVRPASTAPPRLVLLTAGAHAHGASAAPGSHHAGSLGLARTARAEGAADLHQLDLSTASAAHAVAVASALPLDEPDLLLRKGLLLAPRLQPCTQPPSAETDAPTLGSHLLTGGLGGLGLVTARWLAESGARRLILASRNGAVAPGGVADRLPPRCTVLAAACDAAQPSSVARLL</sequence>
<organism evidence="5">
    <name type="scientific">Emiliania huxleyi</name>
    <name type="common">Coccolithophore</name>
    <name type="synonym">Pontosphaera huxleyi</name>
    <dbReference type="NCBI Taxonomy" id="2903"/>
    <lineage>
        <taxon>Eukaryota</taxon>
        <taxon>Haptista</taxon>
        <taxon>Haptophyta</taxon>
        <taxon>Prymnesiophyceae</taxon>
        <taxon>Isochrysidales</taxon>
        <taxon>Noelaerhabdaceae</taxon>
        <taxon>Emiliania</taxon>
    </lineage>
</organism>
<feature type="region of interest" description="N-terminal hotdog fold" evidence="3">
    <location>
        <begin position="1"/>
        <end position="71"/>
    </location>
</feature>
<dbReference type="InterPro" id="IPR049551">
    <property type="entry name" value="PKS_DH_C"/>
</dbReference>
<evidence type="ECO:0000259" key="4">
    <source>
        <dbReference type="PROSITE" id="PS52019"/>
    </source>
</evidence>
<reference evidence="5" key="1">
    <citation type="submission" date="2012-07" db="EMBL/GenBank/DDBJ databases">
        <title>Genome variability drives Emilianias global distribution.</title>
        <authorList>
            <consortium name="DOE Joint Genome Institute"/>
            <person name="Read B."/>
            <person name="Kegel J."/>
            <person name="Klute M."/>
            <person name="Kuo A."/>
            <person name="Lefebvre S.C."/>
            <person name="Maumus F."/>
            <person name="Mayer C."/>
            <person name="Miller J."/>
            <person name="Allen A."/>
            <person name="Bidle K."/>
            <person name="Borodovsky M."/>
            <person name="Bowler C."/>
            <person name="Brownlee C."/>
            <person name="Claverie J.-M."/>
            <person name="Cock M."/>
            <person name="De Vargas C."/>
            <person name="Elias M."/>
            <person name="Frickenhaus S."/>
            <person name="Gladyshev V.N."/>
            <person name="Gonzalez K."/>
            <person name="Guda C."/>
            <person name="Hadaegh A."/>
            <person name="Herman E."/>
            <person name="Iglesias-Rodriguez D."/>
            <person name="Jones B."/>
            <person name="Lawson T."/>
            <person name="Leese F."/>
            <person name="Lin Y.-C."/>
            <person name="Lindquist E."/>
            <person name="Lobanov A."/>
            <person name="Lucas S."/>
            <person name="Malik S.-H.B."/>
            <person name="Marsh M.E."/>
            <person name="Mock T."/>
            <person name="Monier A."/>
            <person name="Moreau H."/>
            <person name="Mueller-Roeber B."/>
            <person name="Napier J."/>
            <person name="Ogata H."/>
            <person name="Parker M."/>
            <person name="Probert I."/>
            <person name="Quesneville H."/>
            <person name="Raines C."/>
            <person name="Rensing S."/>
            <person name="Riano-Pachon D.M."/>
            <person name="Richier S."/>
            <person name="Rokitta S."/>
            <person name="Salamov A."/>
            <person name="Sarno A.F."/>
            <person name="Schmutz J."/>
            <person name="Schroeder D."/>
            <person name="Shiraiwa Y."/>
            <person name="Soanes D.M."/>
            <person name="Valentin K."/>
            <person name="Van Der Giezen M."/>
            <person name="Van Der Peer Y."/>
            <person name="Vardi A."/>
            <person name="Verret F."/>
            <person name="Von Dassow P."/>
            <person name="Wheeler G."/>
            <person name="Williams B."/>
            <person name="Wilson W."/>
            <person name="Wolfe G."/>
            <person name="Wurch L.L."/>
            <person name="Young J."/>
            <person name="Dacks J.B."/>
            <person name="Delwiche C.F."/>
            <person name="Dyhrman S."/>
            <person name="Glockner G."/>
            <person name="John U."/>
            <person name="Richards T."/>
            <person name="Worden A.Z."/>
            <person name="Zhang X."/>
            <person name="Grigoriev I.V."/>
        </authorList>
    </citation>
    <scope>NUCLEOTIDE SEQUENCE</scope>
    <source>
        <strain evidence="5">CCMP1516</strain>
    </source>
</reference>
<evidence type="ECO:0000256" key="2">
    <source>
        <dbReference type="ARBA" id="ARBA00022553"/>
    </source>
</evidence>
<dbReference type="Gene3D" id="3.10.129.110">
    <property type="entry name" value="Polyketide synthase dehydratase"/>
    <property type="match status" value="1"/>
</dbReference>
<dbReference type="RefSeq" id="XP_005781117.1">
    <property type="nucleotide sequence ID" value="XM_005781060.1"/>
</dbReference>
<keyword evidence="1" id="KW-0596">Phosphopantetheine</keyword>
<dbReference type="InterPro" id="IPR042104">
    <property type="entry name" value="PKS_dehydratase_sf"/>
</dbReference>
<evidence type="ECO:0000256" key="1">
    <source>
        <dbReference type="ARBA" id="ARBA00022450"/>
    </source>
</evidence>
<accession>R1D030</accession>